<keyword evidence="6" id="KW-0539">Nucleus</keyword>
<comment type="subcellular location">
    <subcellularLocation>
        <location evidence="1">Nucleus</location>
    </subcellularLocation>
</comment>
<dbReference type="InterPro" id="IPR045125">
    <property type="entry name" value="Sub1/Tcp4-like"/>
</dbReference>
<dbReference type="SUPFAM" id="SSF54447">
    <property type="entry name" value="ssDNA-binding transcriptional regulator domain"/>
    <property type="match status" value="1"/>
</dbReference>
<dbReference type="GO" id="GO:0003713">
    <property type="term" value="F:transcription coactivator activity"/>
    <property type="evidence" value="ECO:0007669"/>
    <property type="project" value="InterPro"/>
</dbReference>
<dbReference type="GO" id="GO:0003677">
    <property type="term" value="F:DNA binding"/>
    <property type="evidence" value="ECO:0007669"/>
    <property type="project" value="UniProtKB-KW"/>
</dbReference>
<evidence type="ECO:0000313" key="9">
    <source>
        <dbReference type="EMBL" id="KAF2195823.1"/>
    </source>
</evidence>
<accession>A0A6A6EY09</accession>
<evidence type="ECO:0000256" key="7">
    <source>
        <dbReference type="SAM" id="MobiDB-lite"/>
    </source>
</evidence>
<organism evidence="9 10">
    <name type="scientific">Zopfia rhizophila CBS 207.26</name>
    <dbReference type="NCBI Taxonomy" id="1314779"/>
    <lineage>
        <taxon>Eukaryota</taxon>
        <taxon>Fungi</taxon>
        <taxon>Dikarya</taxon>
        <taxon>Ascomycota</taxon>
        <taxon>Pezizomycotina</taxon>
        <taxon>Dothideomycetes</taxon>
        <taxon>Dothideomycetes incertae sedis</taxon>
        <taxon>Zopfiaceae</taxon>
        <taxon>Zopfia</taxon>
    </lineage>
</organism>
<keyword evidence="5" id="KW-0804">Transcription</keyword>
<dbReference type="GO" id="GO:0060261">
    <property type="term" value="P:positive regulation of transcription initiation by RNA polymerase II"/>
    <property type="evidence" value="ECO:0007669"/>
    <property type="project" value="InterPro"/>
</dbReference>
<protein>
    <recommendedName>
        <fullName evidence="8">Transcriptional coactivator p15 (PC4) C-terminal domain-containing protein</fullName>
    </recommendedName>
</protein>
<feature type="region of interest" description="Disordered" evidence="7">
    <location>
        <begin position="135"/>
        <end position="172"/>
    </location>
</feature>
<dbReference type="GO" id="GO:0005634">
    <property type="term" value="C:nucleus"/>
    <property type="evidence" value="ECO:0007669"/>
    <property type="project" value="UniProtKB-SubCell"/>
</dbReference>
<dbReference type="Gene3D" id="2.30.31.10">
    <property type="entry name" value="Transcriptional Coactivator Pc4, Chain A"/>
    <property type="match status" value="1"/>
</dbReference>
<dbReference type="InterPro" id="IPR009044">
    <property type="entry name" value="ssDNA-bd_transcriptional_reg"/>
</dbReference>
<dbReference type="OrthoDB" id="2505440at2759"/>
<dbReference type="EMBL" id="ML994610">
    <property type="protein sequence ID" value="KAF2195823.1"/>
    <property type="molecule type" value="Genomic_DNA"/>
</dbReference>
<keyword evidence="10" id="KW-1185">Reference proteome</keyword>
<dbReference type="Proteomes" id="UP000800200">
    <property type="component" value="Unassembled WGS sequence"/>
</dbReference>
<feature type="domain" description="Transcriptional coactivator p15 (PC4) C-terminal" evidence="8">
    <location>
        <begin position="64"/>
        <end position="114"/>
    </location>
</feature>
<dbReference type="AlphaFoldDB" id="A0A6A6EY09"/>
<evidence type="ECO:0000259" key="8">
    <source>
        <dbReference type="Pfam" id="PF02229"/>
    </source>
</evidence>
<feature type="compositionally biased region" description="Acidic residues" evidence="7">
    <location>
        <begin position="145"/>
        <end position="172"/>
    </location>
</feature>
<evidence type="ECO:0000256" key="3">
    <source>
        <dbReference type="ARBA" id="ARBA00023015"/>
    </source>
</evidence>
<dbReference type="Pfam" id="PF02229">
    <property type="entry name" value="PC4"/>
    <property type="match status" value="1"/>
</dbReference>
<proteinExistence type="inferred from homology"/>
<evidence type="ECO:0000256" key="1">
    <source>
        <dbReference type="ARBA" id="ARBA00004123"/>
    </source>
</evidence>
<sequence>MAGGFKRGGFGKSGYKKSFPKKRSSPDDDPAPPASKRSKGEDDGPVLAPKLQKDEEGNQFIQLNAKGTRRATISEFKGRVFVNIREFYENDAGVMKPGKKGIMLSPEQYNAILASAPLIENVLTKKGEKVVRPIYSSEPAAGVPEEGDEEEEAEALVNNEEEEEEEEDESED</sequence>
<reference evidence="9" key="1">
    <citation type="journal article" date="2020" name="Stud. Mycol.">
        <title>101 Dothideomycetes genomes: a test case for predicting lifestyles and emergence of pathogens.</title>
        <authorList>
            <person name="Haridas S."/>
            <person name="Albert R."/>
            <person name="Binder M."/>
            <person name="Bloem J."/>
            <person name="Labutti K."/>
            <person name="Salamov A."/>
            <person name="Andreopoulos B."/>
            <person name="Baker S."/>
            <person name="Barry K."/>
            <person name="Bills G."/>
            <person name="Bluhm B."/>
            <person name="Cannon C."/>
            <person name="Castanera R."/>
            <person name="Culley D."/>
            <person name="Daum C."/>
            <person name="Ezra D."/>
            <person name="Gonzalez J."/>
            <person name="Henrissat B."/>
            <person name="Kuo A."/>
            <person name="Liang C."/>
            <person name="Lipzen A."/>
            <person name="Lutzoni F."/>
            <person name="Magnuson J."/>
            <person name="Mondo S."/>
            <person name="Nolan M."/>
            <person name="Ohm R."/>
            <person name="Pangilinan J."/>
            <person name="Park H.-J."/>
            <person name="Ramirez L."/>
            <person name="Alfaro M."/>
            <person name="Sun H."/>
            <person name="Tritt A."/>
            <person name="Yoshinaga Y."/>
            <person name="Zwiers L.-H."/>
            <person name="Turgeon B."/>
            <person name="Goodwin S."/>
            <person name="Spatafora J."/>
            <person name="Crous P."/>
            <person name="Grigoriev I."/>
        </authorList>
    </citation>
    <scope>NUCLEOTIDE SEQUENCE</scope>
    <source>
        <strain evidence="9">CBS 207.26</strain>
    </source>
</reference>
<evidence type="ECO:0000256" key="2">
    <source>
        <dbReference type="ARBA" id="ARBA00009001"/>
    </source>
</evidence>
<keyword evidence="4" id="KW-0238">DNA-binding</keyword>
<keyword evidence="3" id="KW-0805">Transcription regulation</keyword>
<evidence type="ECO:0000256" key="6">
    <source>
        <dbReference type="ARBA" id="ARBA00023242"/>
    </source>
</evidence>
<gene>
    <name evidence="9" type="ORF">K469DRAFT_699447</name>
</gene>
<feature type="region of interest" description="Disordered" evidence="7">
    <location>
        <begin position="1"/>
        <end position="59"/>
    </location>
</feature>
<evidence type="ECO:0000256" key="5">
    <source>
        <dbReference type="ARBA" id="ARBA00023163"/>
    </source>
</evidence>
<dbReference type="PANTHER" id="PTHR13215">
    <property type="entry name" value="RNA POLYMERASE II TRANSCRIPTIONAL COACTIVATOR"/>
    <property type="match status" value="1"/>
</dbReference>
<evidence type="ECO:0000313" key="10">
    <source>
        <dbReference type="Proteomes" id="UP000800200"/>
    </source>
</evidence>
<feature type="compositionally biased region" description="Basic residues" evidence="7">
    <location>
        <begin position="14"/>
        <end position="23"/>
    </location>
</feature>
<dbReference type="InterPro" id="IPR003173">
    <property type="entry name" value="PC4_C"/>
</dbReference>
<comment type="similarity">
    <text evidence="2">Belongs to the transcriptional coactivator PC4 family.</text>
</comment>
<name>A0A6A6EY09_9PEZI</name>
<feature type="compositionally biased region" description="Gly residues" evidence="7">
    <location>
        <begin position="1"/>
        <end position="12"/>
    </location>
</feature>
<evidence type="ECO:0000256" key="4">
    <source>
        <dbReference type="ARBA" id="ARBA00023125"/>
    </source>
</evidence>